<feature type="compositionally biased region" description="Polar residues" evidence="2">
    <location>
        <begin position="50"/>
        <end position="62"/>
    </location>
</feature>
<organism evidence="3 4">
    <name type="scientific">Anisodus acutangulus</name>
    <dbReference type="NCBI Taxonomy" id="402998"/>
    <lineage>
        <taxon>Eukaryota</taxon>
        <taxon>Viridiplantae</taxon>
        <taxon>Streptophyta</taxon>
        <taxon>Embryophyta</taxon>
        <taxon>Tracheophyta</taxon>
        <taxon>Spermatophyta</taxon>
        <taxon>Magnoliopsida</taxon>
        <taxon>eudicotyledons</taxon>
        <taxon>Gunneridae</taxon>
        <taxon>Pentapetalae</taxon>
        <taxon>asterids</taxon>
        <taxon>lamiids</taxon>
        <taxon>Solanales</taxon>
        <taxon>Solanaceae</taxon>
        <taxon>Solanoideae</taxon>
        <taxon>Hyoscyameae</taxon>
        <taxon>Anisodus</taxon>
    </lineage>
</organism>
<evidence type="ECO:0000313" key="3">
    <source>
        <dbReference type="EMBL" id="KAJ8560604.1"/>
    </source>
</evidence>
<feature type="coiled-coil region" evidence="1">
    <location>
        <begin position="99"/>
        <end position="133"/>
    </location>
</feature>
<sequence>MVNSRNLQSIQEENDNLQHIKGRGNKESEEGERQEVEEIGEEETGDNMKDSANNVTGSSSLPTAIKNHPGIDLIVDLNDNLMETYCIQDKEGDVENDFIHKEEEEVRRDQEEEEENQEKLKNLEKRISKWYREEIGNVHKIAEEWEATIDFLKKMNLIANTEKSREELNKDHTEYVCWLNKQESILK</sequence>
<protein>
    <submittedName>
        <fullName evidence="3">Uncharacterized protein</fullName>
    </submittedName>
</protein>
<dbReference type="AlphaFoldDB" id="A0A9Q1MLM2"/>
<keyword evidence="4" id="KW-1185">Reference proteome</keyword>
<feature type="compositionally biased region" description="Polar residues" evidence="2">
    <location>
        <begin position="1"/>
        <end position="11"/>
    </location>
</feature>
<reference evidence="4" key="1">
    <citation type="journal article" date="2023" name="Proc. Natl. Acad. Sci. U.S.A.">
        <title>Genomic and structural basis for evolution of tropane alkaloid biosynthesis.</title>
        <authorList>
            <person name="Wanga Y.-J."/>
            <person name="Taina T."/>
            <person name="Yua J.-Y."/>
            <person name="Lia J."/>
            <person name="Xua B."/>
            <person name="Chenc J."/>
            <person name="D'Auriad J.C."/>
            <person name="Huanga J.-P."/>
            <person name="Huanga S.-X."/>
        </authorList>
    </citation>
    <scope>NUCLEOTIDE SEQUENCE [LARGE SCALE GENOMIC DNA]</scope>
    <source>
        <strain evidence="4">cv. KIB-2019</strain>
    </source>
</reference>
<keyword evidence="1" id="KW-0175">Coiled coil</keyword>
<accession>A0A9Q1MLM2</accession>
<dbReference type="EMBL" id="JAJAGQ010000006">
    <property type="protein sequence ID" value="KAJ8560604.1"/>
    <property type="molecule type" value="Genomic_DNA"/>
</dbReference>
<gene>
    <name evidence="3" type="ORF">K7X08_022464</name>
</gene>
<proteinExistence type="predicted"/>
<evidence type="ECO:0000256" key="2">
    <source>
        <dbReference type="SAM" id="MobiDB-lite"/>
    </source>
</evidence>
<comment type="caution">
    <text evidence="3">The sequence shown here is derived from an EMBL/GenBank/DDBJ whole genome shotgun (WGS) entry which is preliminary data.</text>
</comment>
<feature type="compositionally biased region" description="Basic and acidic residues" evidence="2">
    <location>
        <begin position="24"/>
        <end position="36"/>
    </location>
</feature>
<evidence type="ECO:0000256" key="1">
    <source>
        <dbReference type="SAM" id="Coils"/>
    </source>
</evidence>
<feature type="region of interest" description="Disordered" evidence="2">
    <location>
        <begin position="1"/>
        <end position="66"/>
    </location>
</feature>
<name>A0A9Q1MLM2_9SOLA</name>
<evidence type="ECO:0000313" key="4">
    <source>
        <dbReference type="Proteomes" id="UP001152561"/>
    </source>
</evidence>
<dbReference type="Proteomes" id="UP001152561">
    <property type="component" value="Unassembled WGS sequence"/>
</dbReference>
<dbReference type="OrthoDB" id="1306400at2759"/>